<evidence type="ECO:0000256" key="3">
    <source>
        <dbReference type="ARBA" id="ARBA00022490"/>
    </source>
</evidence>
<keyword evidence="15" id="KW-0862">Zinc</keyword>
<dbReference type="GO" id="GO:0005737">
    <property type="term" value="C:cytoplasm"/>
    <property type="evidence" value="ECO:0007669"/>
    <property type="project" value="UniProtKB-SubCell"/>
</dbReference>
<dbReference type="EMBL" id="FPBX01000022">
    <property type="protein sequence ID" value="SFU80392.1"/>
    <property type="molecule type" value="Genomic_DNA"/>
</dbReference>
<feature type="binding site" evidence="15">
    <location>
        <position position="405"/>
    </location>
    <ligand>
        <name>Zn(2+)</name>
        <dbReference type="ChEBI" id="CHEBI:29105"/>
        <note>ligand shared between dimeric partners</note>
    </ligand>
</feature>
<keyword evidence="15" id="KW-0820">tRNA-binding</keyword>
<comment type="subunit">
    <text evidence="15">Homotetramer formed by a dimer of dimers.</text>
</comment>
<evidence type="ECO:0000256" key="11">
    <source>
        <dbReference type="ARBA" id="ARBA00022801"/>
    </source>
</evidence>
<keyword evidence="13 15" id="KW-0694">RNA-binding</keyword>
<feature type="compositionally biased region" description="Basic and acidic residues" evidence="16">
    <location>
        <begin position="669"/>
        <end position="683"/>
    </location>
</feature>
<feature type="compositionally biased region" description="Low complexity" evidence="16">
    <location>
        <begin position="846"/>
        <end position="892"/>
    </location>
</feature>
<keyword evidence="19" id="KW-1185">Reference proteome</keyword>
<dbReference type="Pfam" id="PF10150">
    <property type="entry name" value="RNase_E_G"/>
    <property type="match status" value="1"/>
</dbReference>
<feature type="binding site" evidence="15">
    <location>
        <position position="402"/>
    </location>
    <ligand>
        <name>Zn(2+)</name>
        <dbReference type="ChEBI" id="CHEBI:29105"/>
        <note>ligand shared between dimeric partners</note>
    </ligand>
</feature>
<dbReference type="EC" id="3.1.26.12" evidence="15"/>
<dbReference type="Pfam" id="PF00575">
    <property type="entry name" value="S1"/>
    <property type="match status" value="1"/>
</dbReference>
<feature type="compositionally biased region" description="Basic and acidic residues" evidence="16">
    <location>
        <begin position="788"/>
        <end position="819"/>
    </location>
</feature>
<keyword evidence="10 15" id="KW-0255">Endonuclease</keyword>
<dbReference type="InterPro" id="IPR028878">
    <property type="entry name" value="RNase_E"/>
</dbReference>
<dbReference type="GO" id="GO:0006364">
    <property type="term" value="P:rRNA processing"/>
    <property type="evidence" value="ECO:0007669"/>
    <property type="project" value="UniProtKB-UniRule"/>
</dbReference>
<dbReference type="Proteomes" id="UP000183656">
    <property type="component" value="Unassembled WGS sequence"/>
</dbReference>
<feature type="compositionally biased region" description="Basic and acidic residues" evidence="16">
    <location>
        <begin position="647"/>
        <end position="662"/>
    </location>
</feature>
<evidence type="ECO:0000313" key="18">
    <source>
        <dbReference type="EMBL" id="SFU80392.1"/>
    </source>
</evidence>
<dbReference type="InterPro" id="IPR048583">
    <property type="entry name" value="RNase_E_G_thioredoxin-like"/>
</dbReference>
<dbReference type="AlphaFoldDB" id="A0A1I7J5J0"/>
<proteinExistence type="inferred from homology"/>
<sequence length="1024" mass="110864">MKRMLINATQPEERRLAIVDGQKLLDYEIEIEGREQRKGNIYKAVVTRVEPSLEACFVDYGEDRHGFLPFKEISKQYFAEGVSPSQARINEVIREGQELLVQVEKEERGNKGAALTTFISLAGRYVVLMPNNPRGGGVSRRIEGEDRAELKEAMDQLEYPKGMSIIARTAGIGRSAPELQWDLNYLLKLWTAIDGAAKAGKGAFLIYQESSLVIRAIRDYFNSDIGDILIDTDDIYEQAQQFMSHVMPEHAARVKRYRDDAPLFSRFQIEHQIESAYARTVTLPSGGAIVIDHTEALVSVDVNSARAIKGGDIEETATRTNLEAADEVARQMRLRDLGGLIVIDFIDMEESKNRREVENRLRDALRQDRARVQFGTISKFGLMEMSRQRLKPALSEGAHINCPRCGGSGHIRDTESSALQILRIIQEESMKDNTAAVHVQVPVEVASFLLNEKRTEIAKIELKQRVSVLMVPNKSMETPHYKLERLKHDDPRLDHIEASYKLAEEQEERTQVTRRSQEPTNKQTPVIKGVLPDAPAPVAEPRPEGAQRPPRNGQRPGATPAAAAPSPAPSPAPAPQEQGFFAWLKSLFGFGAAPAPAPVAAPAAATDAAAGARREGRGEGRGDGRNRRNGERGAARGEAQGSTAEARNGRRTERSGEPRQGERNGNAPRDQRARRDADARPAIDAEGTTPTADGAPQEARSERAPRNGERRERGDGNGRRERTERGERAERPERTEGGRRERAPRGEGTSAPLPVADFADTAPLSSLPDLDLTGNDTVAPEAAAPASEEQRRERRSRDRYGRDRRNRGEQGERPAREEGAAEAAPTPTPAEDASTEEAPRRSYFTAAPVAPVAPASAPEAATPVEAPAPEAAVTATAAPVAATPVAEEASAPVPATAAEAAPAVVAAAPVAPAAEATVAAPAPATPVAPVAPVVSAAGMPKVQSFTLPVSELAQIAAASGLQWVNSDADKVAAVQAAIAAEPRPAHVPRERPPVVVPDEGPLVLVETRRDLSDLQLPFEQTQRS</sequence>
<organism evidence="18 19">
    <name type="scientific">Paenacidovorax caeni</name>
    <dbReference type="NCBI Taxonomy" id="343013"/>
    <lineage>
        <taxon>Bacteria</taxon>
        <taxon>Pseudomonadati</taxon>
        <taxon>Pseudomonadota</taxon>
        <taxon>Betaproteobacteria</taxon>
        <taxon>Burkholderiales</taxon>
        <taxon>Comamonadaceae</taxon>
        <taxon>Paenacidovorax</taxon>
    </lineage>
</organism>
<evidence type="ECO:0000256" key="13">
    <source>
        <dbReference type="ARBA" id="ARBA00022884"/>
    </source>
</evidence>
<comment type="catalytic activity">
    <reaction evidence="15">
        <text>Endonucleolytic cleavage of single-stranded RNA in A- and U-rich regions.</text>
        <dbReference type="EC" id="3.1.26.12"/>
    </reaction>
</comment>
<gene>
    <name evidence="15" type="primary">rne</name>
    <name evidence="18" type="ORF">SAMN04489707_102251</name>
</gene>
<keyword evidence="11 15" id="KW-0378">Hydrolase</keyword>
<evidence type="ECO:0000256" key="12">
    <source>
        <dbReference type="ARBA" id="ARBA00022842"/>
    </source>
</evidence>
<protein>
    <recommendedName>
        <fullName evidence="15">Ribonuclease E</fullName>
        <shortName evidence="15">RNase E</shortName>
        <ecNumber evidence="15">3.1.26.12</ecNumber>
    </recommendedName>
</protein>
<keyword evidence="8 15" id="KW-0479">Metal-binding</keyword>
<evidence type="ECO:0000256" key="7">
    <source>
        <dbReference type="ARBA" id="ARBA00022722"/>
    </source>
</evidence>
<dbReference type="GO" id="GO:0000287">
    <property type="term" value="F:magnesium ion binding"/>
    <property type="evidence" value="ECO:0007669"/>
    <property type="project" value="UniProtKB-UniRule"/>
</dbReference>
<evidence type="ECO:0000256" key="4">
    <source>
        <dbReference type="ARBA" id="ARBA00022519"/>
    </source>
</evidence>
<dbReference type="InterPro" id="IPR004659">
    <property type="entry name" value="RNase_E/G"/>
</dbReference>
<evidence type="ECO:0000256" key="10">
    <source>
        <dbReference type="ARBA" id="ARBA00022759"/>
    </source>
</evidence>
<evidence type="ECO:0000313" key="19">
    <source>
        <dbReference type="Proteomes" id="UP000183656"/>
    </source>
</evidence>
<feature type="binding site" evidence="15">
    <location>
        <position position="301"/>
    </location>
    <ligand>
        <name>Mg(2+)</name>
        <dbReference type="ChEBI" id="CHEBI:18420"/>
        <note>catalytic</note>
    </ligand>
</feature>
<dbReference type="HAMAP" id="MF_00970">
    <property type="entry name" value="RNase_E"/>
    <property type="match status" value="1"/>
</dbReference>
<dbReference type="GO" id="GO:0008995">
    <property type="term" value="F:ribonuclease E activity"/>
    <property type="evidence" value="ECO:0007669"/>
    <property type="project" value="UniProtKB-EC"/>
</dbReference>
<dbReference type="RefSeq" id="WP_054256511.1">
    <property type="nucleotide sequence ID" value="NZ_CYIG01000019.1"/>
</dbReference>
<dbReference type="InterPro" id="IPR019307">
    <property type="entry name" value="RNA-bd_AU-1/RNase_E/G"/>
</dbReference>
<dbReference type="InterPro" id="IPR003029">
    <property type="entry name" value="S1_domain"/>
</dbReference>
<dbReference type="SMART" id="SM00316">
    <property type="entry name" value="S1"/>
    <property type="match status" value="1"/>
</dbReference>
<dbReference type="Pfam" id="PF20833">
    <property type="entry name" value="RNase_E_G_Thio"/>
    <property type="match status" value="1"/>
</dbReference>
<dbReference type="OrthoDB" id="9804278at2"/>
<evidence type="ECO:0000256" key="8">
    <source>
        <dbReference type="ARBA" id="ARBA00022723"/>
    </source>
</evidence>
<reference evidence="18 19" key="1">
    <citation type="submission" date="2016-10" db="EMBL/GenBank/DDBJ databases">
        <authorList>
            <person name="de Groot N.N."/>
        </authorList>
    </citation>
    <scope>NUCLEOTIDE SEQUENCE [LARGE SCALE GENOMIC DNA]</scope>
    <source>
        <strain evidence="18 19">R-24608</strain>
    </source>
</reference>
<comment type="function">
    <text evidence="15">Endoribonuclease that plays a central role in RNA processing and decay. Required for the maturation of 5S and 16S rRNAs and the majority of tRNAs. Also involved in the degradation of most mRNAs.</text>
</comment>
<evidence type="ECO:0000256" key="9">
    <source>
        <dbReference type="ARBA" id="ARBA00022730"/>
    </source>
</evidence>
<evidence type="ECO:0000256" key="14">
    <source>
        <dbReference type="ARBA" id="ARBA00023136"/>
    </source>
</evidence>
<dbReference type="GO" id="GO:0019843">
    <property type="term" value="F:rRNA binding"/>
    <property type="evidence" value="ECO:0007669"/>
    <property type="project" value="UniProtKB-KW"/>
</dbReference>
<dbReference type="GO" id="GO:0008270">
    <property type="term" value="F:zinc ion binding"/>
    <property type="evidence" value="ECO:0007669"/>
    <property type="project" value="UniProtKB-UniRule"/>
</dbReference>
<evidence type="ECO:0000256" key="6">
    <source>
        <dbReference type="ARBA" id="ARBA00022694"/>
    </source>
</evidence>
<keyword evidence="12 15" id="KW-0460">Magnesium</keyword>
<keyword evidence="4 15" id="KW-0997">Cell inner membrane</keyword>
<comment type="cofactor">
    <cofactor evidence="15">
        <name>Mg(2+)</name>
        <dbReference type="ChEBI" id="CHEBI:18420"/>
    </cofactor>
    <text evidence="15">Binds 1 Mg(2+) ion per subunit.</text>
</comment>
<evidence type="ECO:0000256" key="16">
    <source>
        <dbReference type="SAM" id="MobiDB-lite"/>
    </source>
</evidence>
<feature type="region of interest" description="Disordered" evidence="16">
    <location>
        <begin position="592"/>
        <end position="892"/>
    </location>
</feature>
<feature type="domain" description="S1 motif" evidence="17">
    <location>
        <begin position="39"/>
        <end position="118"/>
    </location>
</feature>
<dbReference type="NCBIfam" id="TIGR00757">
    <property type="entry name" value="RNaseEG"/>
    <property type="match status" value="1"/>
</dbReference>
<keyword evidence="14 15" id="KW-0472">Membrane</keyword>
<comment type="cofactor">
    <cofactor evidence="15">
        <name>Zn(2+)</name>
        <dbReference type="ChEBI" id="CHEBI:29105"/>
    </cofactor>
    <text evidence="15">Binds 2 Zn(2+) ions per homotetramer.</text>
</comment>
<feature type="region of interest" description="Required for zinc-mediated homotetramerization and catalytic activity" evidence="15">
    <location>
        <begin position="402"/>
        <end position="405"/>
    </location>
</feature>
<keyword evidence="5 15" id="KW-0698">rRNA processing</keyword>
<keyword evidence="9 15" id="KW-0699">rRNA-binding</keyword>
<keyword evidence="7 15" id="KW-0540">Nuclease</keyword>
<dbReference type="Gene3D" id="3.40.1260.20">
    <property type="entry name" value="Ribonuclease E, catalytic domain"/>
    <property type="match status" value="1"/>
</dbReference>
<name>A0A1I7J5J0_9BURK</name>
<evidence type="ECO:0000256" key="1">
    <source>
        <dbReference type="ARBA" id="ARBA00005663"/>
    </source>
</evidence>
<dbReference type="Gene3D" id="2.40.50.140">
    <property type="entry name" value="Nucleic acid-binding proteins"/>
    <property type="match status" value="1"/>
</dbReference>
<comment type="similarity">
    <text evidence="15">Belongs to the RNase E/G family. RNase E subfamily.</text>
</comment>
<evidence type="ECO:0000259" key="17">
    <source>
        <dbReference type="PROSITE" id="PS50126"/>
    </source>
</evidence>
<feature type="compositionally biased region" description="Low complexity" evidence="16">
    <location>
        <begin position="592"/>
        <end position="611"/>
    </location>
</feature>
<evidence type="ECO:0000256" key="15">
    <source>
        <dbReference type="HAMAP-Rule" id="MF_00970"/>
    </source>
</evidence>
<dbReference type="CDD" id="cd04453">
    <property type="entry name" value="S1_RNase_E"/>
    <property type="match status" value="1"/>
</dbReference>
<comment type="subcellular location">
    <subcellularLocation>
        <location evidence="15">Cytoplasm</location>
    </subcellularLocation>
    <subcellularLocation>
        <location evidence="15">Cell inner membrane</location>
        <topology evidence="15">Peripheral membrane protein</topology>
        <orientation evidence="15">Cytoplasmic side</orientation>
    </subcellularLocation>
</comment>
<keyword evidence="6 15" id="KW-0819">tRNA processing</keyword>
<accession>A0A1I7J5J0</accession>
<dbReference type="SUPFAM" id="SSF50249">
    <property type="entry name" value="Nucleic acid-binding proteins"/>
    <property type="match status" value="1"/>
</dbReference>
<dbReference type="PROSITE" id="PS50126">
    <property type="entry name" value="S1"/>
    <property type="match status" value="1"/>
</dbReference>
<dbReference type="GO" id="GO:0009898">
    <property type="term" value="C:cytoplasmic side of plasma membrane"/>
    <property type="evidence" value="ECO:0007669"/>
    <property type="project" value="UniProtKB-UniRule"/>
</dbReference>
<keyword evidence="3 15" id="KW-0963">Cytoplasm</keyword>
<dbReference type="PANTHER" id="PTHR30001">
    <property type="entry name" value="RIBONUCLEASE"/>
    <property type="match status" value="1"/>
</dbReference>
<feature type="binding site" evidence="15">
    <location>
        <position position="344"/>
    </location>
    <ligand>
        <name>Mg(2+)</name>
        <dbReference type="ChEBI" id="CHEBI:18420"/>
        <note>catalytic</note>
    </ligand>
</feature>
<dbReference type="PANTHER" id="PTHR30001:SF1">
    <property type="entry name" value="RIBONUCLEASE E_G-LIKE PROTEIN, CHLOROPLASTIC"/>
    <property type="match status" value="1"/>
</dbReference>
<evidence type="ECO:0000256" key="5">
    <source>
        <dbReference type="ARBA" id="ARBA00022552"/>
    </source>
</evidence>
<dbReference type="GO" id="GO:0006402">
    <property type="term" value="P:mRNA catabolic process"/>
    <property type="evidence" value="ECO:0007669"/>
    <property type="project" value="UniProtKB-UniRule"/>
</dbReference>
<dbReference type="GO" id="GO:0000049">
    <property type="term" value="F:tRNA binding"/>
    <property type="evidence" value="ECO:0007669"/>
    <property type="project" value="UniProtKB-KW"/>
</dbReference>
<dbReference type="GO" id="GO:0008033">
    <property type="term" value="P:tRNA processing"/>
    <property type="evidence" value="ECO:0007669"/>
    <property type="project" value="UniProtKB-UniRule"/>
</dbReference>
<evidence type="ECO:0000256" key="2">
    <source>
        <dbReference type="ARBA" id="ARBA00022475"/>
    </source>
</evidence>
<feature type="compositionally biased region" description="Basic and acidic residues" evidence="16">
    <location>
        <begin position="502"/>
        <end position="517"/>
    </location>
</feature>
<feature type="region of interest" description="Disordered" evidence="16">
    <location>
        <begin position="502"/>
        <end position="576"/>
    </location>
</feature>
<feature type="compositionally biased region" description="Basic and acidic residues" evidence="16">
    <location>
        <begin position="612"/>
        <end position="635"/>
    </location>
</feature>
<dbReference type="InterPro" id="IPR012340">
    <property type="entry name" value="NA-bd_OB-fold"/>
</dbReference>
<feature type="compositionally biased region" description="Basic and acidic residues" evidence="16">
    <location>
        <begin position="699"/>
        <end position="745"/>
    </location>
</feature>
<comment type="similarity">
    <text evidence="1">Belongs to the RNase E/G family. RNase G subfamily.</text>
</comment>
<feature type="compositionally biased region" description="Low complexity" evidence="16">
    <location>
        <begin position="821"/>
        <end position="832"/>
    </location>
</feature>
<dbReference type="STRING" id="343013.SAMN04489707_102251"/>
<keyword evidence="2 15" id="KW-1003">Cell membrane</keyword>